<dbReference type="EMBL" id="MFDO01000018">
    <property type="protein sequence ID" value="OGE65425.1"/>
    <property type="molecule type" value="Genomic_DNA"/>
</dbReference>
<evidence type="ECO:0000313" key="3">
    <source>
        <dbReference type="Proteomes" id="UP000178017"/>
    </source>
</evidence>
<sequence length="253" mass="29452">MRVSVVYVTFNESKKLKRSLDSVKDFASEIVIVDLGSSDGVEDVAKEFQAKVYNHEKVPYVELIRSYAISKANGSWVMILDPDEVVSKSLVVWLKKLINNVTNTTVAVNIPRKNIFFGKWIRHTNFWPDRQIRFFQKDLVAWPKRIHIYPIVRGLVVDLPADPNLALQHFGYDNYSDFWQRQKRYSTIEASNLHHEGIKGSIFRLIWSPLKIFLVRFIKHQGFIDGTEGLFLIFGLMYFSLVTEIKLLKLETK</sequence>
<dbReference type="InterPro" id="IPR029044">
    <property type="entry name" value="Nucleotide-diphossugar_trans"/>
</dbReference>
<dbReference type="PANTHER" id="PTHR43630">
    <property type="entry name" value="POLY-BETA-1,6-N-ACETYL-D-GLUCOSAMINE SYNTHASE"/>
    <property type="match status" value="1"/>
</dbReference>
<dbReference type="CDD" id="cd02511">
    <property type="entry name" value="Beta4Glucosyltransferase"/>
    <property type="match status" value="1"/>
</dbReference>
<comment type="caution">
    <text evidence="2">The sequence shown here is derived from an EMBL/GenBank/DDBJ whole genome shotgun (WGS) entry which is preliminary data.</text>
</comment>
<evidence type="ECO:0000313" key="2">
    <source>
        <dbReference type="EMBL" id="OGE65425.1"/>
    </source>
</evidence>
<dbReference type="InterPro" id="IPR001173">
    <property type="entry name" value="Glyco_trans_2-like"/>
</dbReference>
<feature type="domain" description="Glycosyltransferase 2-like" evidence="1">
    <location>
        <begin position="4"/>
        <end position="141"/>
    </location>
</feature>
<dbReference type="Proteomes" id="UP000178017">
    <property type="component" value="Unassembled WGS sequence"/>
</dbReference>
<evidence type="ECO:0000259" key="1">
    <source>
        <dbReference type="Pfam" id="PF00535"/>
    </source>
</evidence>
<protein>
    <recommendedName>
        <fullName evidence="1">Glycosyltransferase 2-like domain-containing protein</fullName>
    </recommendedName>
</protein>
<accession>A0A1F5MJ91</accession>
<dbReference type="SUPFAM" id="SSF53448">
    <property type="entry name" value="Nucleotide-diphospho-sugar transferases"/>
    <property type="match status" value="1"/>
</dbReference>
<gene>
    <name evidence="2" type="ORF">A3B49_00880</name>
</gene>
<dbReference type="Gene3D" id="3.90.550.10">
    <property type="entry name" value="Spore Coat Polysaccharide Biosynthesis Protein SpsA, Chain A"/>
    <property type="match status" value="1"/>
</dbReference>
<dbReference type="Pfam" id="PF00535">
    <property type="entry name" value="Glycos_transf_2"/>
    <property type="match status" value="1"/>
</dbReference>
<dbReference type="AlphaFoldDB" id="A0A1F5MJ91"/>
<organism evidence="2 3">
    <name type="scientific">Candidatus Daviesbacteria bacterium RIFCSPLOWO2_01_FULL_40_24</name>
    <dbReference type="NCBI Taxonomy" id="1797787"/>
    <lineage>
        <taxon>Bacteria</taxon>
        <taxon>Candidatus Daviesiibacteriota</taxon>
    </lineage>
</organism>
<proteinExistence type="predicted"/>
<name>A0A1F5MJ91_9BACT</name>
<dbReference type="PANTHER" id="PTHR43630:SF2">
    <property type="entry name" value="GLYCOSYLTRANSFERASE"/>
    <property type="match status" value="1"/>
</dbReference>
<reference evidence="2 3" key="1">
    <citation type="journal article" date="2016" name="Nat. Commun.">
        <title>Thousands of microbial genomes shed light on interconnected biogeochemical processes in an aquifer system.</title>
        <authorList>
            <person name="Anantharaman K."/>
            <person name="Brown C.T."/>
            <person name="Hug L.A."/>
            <person name="Sharon I."/>
            <person name="Castelle C.J."/>
            <person name="Probst A.J."/>
            <person name="Thomas B.C."/>
            <person name="Singh A."/>
            <person name="Wilkins M.J."/>
            <person name="Karaoz U."/>
            <person name="Brodie E.L."/>
            <person name="Williams K.H."/>
            <person name="Hubbard S.S."/>
            <person name="Banfield J.F."/>
        </authorList>
    </citation>
    <scope>NUCLEOTIDE SEQUENCE [LARGE SCALE GENOMIC DNA]</scope>
</reference>